<dbReference type="STRING" id="6293.A0A1I8EBQ0"/>
<dbReference type="PANTHER" id="PTHR11486">
    <property type="entry name" value="FIBROBLAST GROWTH FACTOR"/>
    <property type="match status" value="1"/>
</dbReference>
<name>A0A1I8EBQ0_WUCBA</name>
<evidence type="ECO:0000313" key="2">
    <source>
        <dbReference type="WBParaSite" id="maker-PairedContig_1271-snap-gene-0.33-mRNA-1"/>
    </source>
</evidence>
<dbReference type="Pfam" id="PF00167">
    <property type="entry name" value="FGF"/>
    <property type="match status" value="1"/>
</dbReference>
<dbReference type="SUPFAM" id="SSF50353">
    <property type="entry name" value="Cytokine"/>
    <property type="match status" value="1"/>
</dbReference>
<dbReference type="CDD" id="cd23307">
    <property type="entry name" value="beta-trefoil_FGF8-like"/>
    <property type="match status" value="1"/>
</dbReference>
<evidence type="ECO:0000256" key="1">
    <source>
        <dbReference type="ARBA" id="ARBA00007936"/>
    </source>
</evidence>
<dbReference type="InterPro" id="IPR002209">
    <property type="entry name" value="Fibroblast_GF_fam"/>
</dbReference>
<comment type="similarity">
    <text evidence="1">Belongs to the heparin-binding growth factors family.</text>
</comment>
<dbReference type="Gene3D" id="2.80.10.50">
    <property type="match status" value="1"/>
</dbReference>
<sequence length="227" mass="26707">MPMRYVRQSKYFDYFYCLLLNLVRLLTITQMASLMPIGEAITVWQLYSRCSSAFVQIFLKHANAKGQQFNHCLMNKLSWNGCNFLADLLMHADNEGHIRIENALTGKFICFNKRQRLAIRSDGMDDKCLFREQLTSSGYTMFQSAWKQNLFLGFNRKGKFQDPSQINTKRRCFLFIKLLREVKSTRLTSCSKSEKDDQTELDLESKRQRYLYDVVRESLLNRIRATA</sequence>
<dbReference type="WBParaSite" id="maker-PairedContig_1271-snap-gene-0.33-mRNA-1">
    <property type="protein sequence ID" value="maker-PairedContig_1271-snap-gene-0.33-mRNA-1"/>
    <property type="gene ID" value="maker-PairedContig_1271-snap-gene-0.33"/>
</dbReference>
<accession>A0A1I8EBQ0</accession>
<reference evidence="2" key="1">
    <citation type="submission" date="2016-11" db="UniProtKB">
        <authorList>
            <consortium name="WormBaseParasite"/>
        </authorList>
    </citation>
    <scope>IDENTIFICATION</scope>
    <source>
        <strain evidence="2">pt0022</strain>
    </source>
</reference>
<dbReference type="AlphaFoldDB" id="A0A1I8EBQ0"/>
<dbReference type="InterPro" id="IPR008996">
    <property type="entry name" value="IL1/FGF"/>
</dbReference>
<protein>
    <submittedName>
        <fullName evidence="2">Uncharacterized protein</fullName>
    </submittedName>
</protein>
<organism evidence="2">
    <name type="scientific">Wuchereria bancrofti</name>
    <dbReference type="NCBI Taxonomy" id="6293"/>
    <lineage>
        <taxon>Eukaryota</taxon>
        <taxon>Metazoa</taxon>
        <taxon>Ecdysozoa</taxon>
        <taxon>Nematoda</taxon>
        <taxon>Chromadorea</taxon>
        <taxon>Rhabditida</taxon>
        <taxon>Spirurina</taxon>
        <taxon>Spiruromorpha</taxon>
        <taxon>Filarioidea</taxon>
        <taxon>Onchocercidae</taxon>
        <taxon>Wuchereria</taxon>
    </lineage>
</organism>
<proteinExistence type="inferred from homology"/>
<dbReference type="GO" id="GO:0008083">
    <property type="term" value="F:growth factor activity"/>
    <property type="evidence" value="ECO:0007669"/>
    <property type="project" value="InterPro"/>
</dbReference>
<dbReference type="SMART" id="SM00442">
    <property type="entry name" value="FGF"/>
    <property type="match status" value="1"/>
</dbReference>